<comment type="caution">
    <text evidence="2">The sequence shown here is derived from an EMBL/GenBank/DDBJ whole genome shotgun (WGS) entry which is preliminary data.</text>
</comment>
<dbReference type="InterPro" id="IPR021255">
    <property type="entry name" value="DUF2807"/>
</dbReference>
<dbReference type="Proteomes" id="UP000248840">
    <property type="component" value="Unassembled WGS sequence"/>
</dbReference>
<dbReference type="Pfam" id="PF10988">
    <property type="entry name" value="DUF2807"/>
    <property type="match status" value="1"/>
</dbReference>
<evidence type="ECO:0000313" key="2">
    <source>
        <dbReference type="EMBL" id="RAR74155.1"/>
    </source>
</evidence>
<dbReference type="EMBL" id="QLSZ01000002">
    <property type="protein sequence ID" value="RAR74155.1"/>
    <property type="molecule type" value="Genomic_DNA"/>
</dbReference>
<dbReference type="RefSeq" id="WP_112112305.1">
    <property type="nucleotide sequence ID" value="NZ_QLSZ01000002.1"/>
</dbReference>
<gene>
    <name evidence="2" type="ORF">CLV55_10285</name>
</gene>
<name>A0A328YMT8_9FLAO</name>
<organism evidence="2 3">
    <name type="scientific">Flavobacterium aciduliphilum</name>
    <dbReference type="NCBI Taxonomy" id="1101402"/>
    <lineage>
        <taxon>Bacteria</taxon>
        <taxon>Pseudomonadati</taxon>
        <taxon>Bacteroidota</taxon>
        <taxon>Flavobacteriia</taxon>
        <taxon>Flavobacteriales</taxon>
        <taxon>Flavobacteriaceae</taxon>
        <taxon>Flavobacterium</taxon>
    </lineage>
</organism>
<dbReference type="OrthoDB" id="1466971at2"/>
<accession>A0A328YMT8</accession>
<sequence>MKKIIAIFGILILFVSCEKPIECIESTGDIVKRIIPVTPFIKIKLYHGIELVVTQANEYKVEVESGSNLIDNIEISQNDNQLVIKDNTTCNWLRDYGQTKVYISAPNIEEIYSKTDRTISSNGALNFPKLTLYALDKNGDGENEAGTGDFYLTLNATQLNIESNNVSRYFLSGTVQEAYFNFWAGDSRIEASDLTIQNIHVYHRGSNDMIVKPIQSITGIMNSTGNIILKNNPPLIDVQQLYQGHVILN</sequence>
<protein>
    <submittedName>
        <fullName evidence="2">Putative autotransporter adhesin-like protein</fullName>
    </submittedName>
</protein>
<reference evidence="2 3" key="1">
    <citation type="submission" date="2018-06" db="EMBL/GenBank/DDBJ databases">
        <title>Genomic Encyclopedia of Archaeal and Bacterial Type Strains, Phase II (KMG-II): from individual species to whole genera.</title>
        <authorList>
            <person name="Goeker M."/>
        </authorList>
    </citation>
    <scope>NUCLEOTIDE SEQUENCE [LARGE SCALE GENOMIC DNA]</scope>
    <source>
        <strain evidence="2 3">DSM 25663</strain>
    </source>
</reference>
<dbReference type="AlphaFoldDB" id="A0A328YMT8"/>
<evidence type="ECO:0000259" key="1">
    <source>
        <dbReference type="Pfam" id="PF10988"/>
    </source>
</evidence>
<dbReference type="Gene3D" id="2.160.20.120">
    <property type="match status" value="1"/>
</dbReference>
<proteinExistence type="predicted"/>
<keyword evidence="3" id="KW-1185">Reference proteome</keyword>
<feature type="domain" description="Putative auto-transporter adhesin head GIN" evidence="1">
    <location>
        <begin position="40"/>
        <end position="233"/>
    </location>
</feature>
<evidence type="ECO:0000313" key="3">
    <source>
        <dbReference type="Proteomes" id="UP000248840"/>
    </source>
</evidence>
<dbReference type="PROSITE" id="PS51257">
    <property type="entry name" value="PROKAR_LIPOPROTEIN"/>
    <property type="match status" value="1"/>
</dbReference>